<sequence>MNVNIIDCLLHNAAIGNSVGITLINSEHDSELMSYRQLLHAAQCMLHQLQEKGVAKGNEIVLQIEDNKTLLIAFWACVIGKFIPVPLSVESKASHKVKLTAVWKKLNHPYLFTDKKQLEDIRDIMVAEGLQELPTRSIVWEELKTSGPLAPVAVTTGDDIAFIQFSSGSTGDPKGVILTHENLITNTKDIISASGMDSNARSLSWMPLTHDMGMICFHLSSLTANINQYLIPTSLFIRRPVMWISKAGEYGATHLYSPNFGYHYFLQALERLSVVPEWDLSSVKLIYNGAEPISYEICRQFVEALTPYKLKKNVVFPGYGLAEASVAVTLSELDQPLVVLNLDRNHLQVGECIQEAEYPQDGVAFVGVGYPIIHCKVRVCDKAGVILPEGHIGHVQIKGGNVTRGYYNDEVRSAELFTADNWLKTGDIGFFRDDMLFLTGREKNIIIINGQNYYPQDIERAAEKVPGLEPGKVVACGVPDLDGRTALIVFILYKGTLAGFLPVAQSVKKFVLDATGLIADDVLPVKKIPKTTSGKIRNFALVKQYQTGEFDKIRQELRTLFTSTHINTNVKEKLTAVWNYLFGVVPDPGQSFVEMGLNSLQAMSLLNRLRIDFDINLTVKDLFVYPSISKLAALLEAQRAPVEVTVYTGQTVGMPDEAGKILPMQRKFWYLHQYNEESKSALNIALSASVKGHIQIAALETAVNRLILRHECLRSSFLLKENGPMLQVQELPLSNEIEIMDMSGEENPIGMANEWMMTAVNRPFNLTAAPLMRCCIARYSQTESLLSLVFHHIIADGWSLTIFANEFTEDYNAAVSGAILPERQKAAATSAFISWYDSQPARYFQKDMDYWRKQLRDGLIQPELPVYNRKTALLSFKGGQVTTQLPVELIGSVDSYCKTQEATLFMGLLAVLRGLLFRYTAQPKVHLGINTSGRNSHLLEQMTGCLLNQAILGIEAGRADTFESLLQKVRAAVIESLDHQVLYLDGLLEQIADEGELSWVAPDIFVLFQNFAELPSLQGMEKSGLNITPNELPVNTTPANMIFEFIIGHPGEAVNLNLRYNSNLISEQAVEGLLEHYKNLCTGLVRKTDVPIVDIPLLSGEEHAQLLTWGRGNKRGDVFTPACAMIAKHALQRPDAIAVIAQERLVTYHELTVEIDRVVALLQKKGAVKGDPIGVLIPRSAEAIILMLGIMKAGTIYVPIDTVYPVARIQYIIENAAVKFVFANTETRPLLDTIGGVNVLSSTDSTPRTAADTSEDSRCCQEDPAYILYTSGSTGKPKGVIISHGSLVDYANTFVRYFEITSADKVLHQATIAFDIAMEEIFPVLTAGGSVVIAEEGGRDIEGLIDRITTHDVTVVSTTPMVIYELNKREFFLNKLRILISGGDKLKATHIDRLLPSVSVYNTYGPTETTVCATYYKVGSIENASLIGRPIENRNIYIVGAHGDLQVKGGIGEIYIGGKGLASGYVNDPEQTGLVFGNHTFTSERLYRTGDLGRWNSAGELVFLGRKDEQVKLHGYRVEIGEIEQALLHTPGIKDAAIIKDDRDDKLKLYGFYTADNEIEKESLLTALRSQLPAYMLPLWLTYLDRMPLTGNGKVDSKALLAIIDIHRQDVSKQYTTSRNSTEAEILKLWSAVLEQEINDIDANFFERGGNSILGTRVLHALIGLLKVDVSLADLFMYPTVRSLTAALAARPFNVKGLEKVPPRLYYDLSYAQRRMWLLTQKQQNENAYVITASYKVTGNLDVDVLNQAMDIMIAKHEMLRTTFVETEGDIKQRVYALAPGGFAAEVAVMEKDALTKGMLKKEIYTQLRRPFDLSVWPLIRVVVYKLADEEQVIFFNIHHIICDGLSMNILAAGLFEAYYELKSGGESARHVKPADFDYTDYVYWQQQLLNDHTGAESSAYWLKKITDTPHLLQHFSIRQEDAVPTVSGATILEIWPQDVIKNIRQFCTQYATTSYALLLSVVKVLLYTYTKGQPLITVGSPFSGRTLKELETLVGLFLNNIVLQTAIAPGDTFAMLLKNVKEEIAHAMKHQQYPYDKLVEELHGHRSSPDNPFYDVLVVHQEDRLTDIINGFNGNAHTLRLQDLRIYNPISKLGLSFFFREAVSHLAVEIEYSTRLFNGPLITAMAGDLLKMTHIVLADPEIQMRTLRLHFQDEVTREEHSSFKDATLINIDDSF</sequence>
<dbReference type="NCBIfam" id="TIGR01733">
    <property type="entry name" value="AA-adenyl-dom"/>
    <property type="match status" value="1"/>
</dbReference>
<dbReference type="RefSeq" id="WP_168874585.1">
    <property type="nucleotide sequence ID" value="NZ_JABAIA010000004.1"/>
</dbReference>
<dbReference type="Pfam" id="PF13193">
    <property type="entry name" value="AMP-binding_C"/>
    <property type="match status" value="1"/>
</dbReference>
<dbReference type="Gene3D" id="1.10.1200.10">
    <property type="entry name" value="ACP-like"/>
    <property type="match status" value="2"/>
</dbReference>
<dbReference type="InterPro" id="IPR023213">
    <property type="entry name" value="CAT-like_dom_sf"/>
</dbReference>
<dbReference type="Pfam" id="PF00668">
    <property type="entry name" value="Condensation"/>
    <property type="match status" value="2"/>
</dbReference>
<dbReference type="InterPro" id="IPR001242">
    <property type="entry name" value="Condensation_dom"/>
</dbReference>
<feature type="domain" description="Carrier" evidence="3">
    <location>
        <begin position="1617"/>
        <end position="1692"/>
    </location>
</feature>
<keyword evidence="2" id="KW-0597">Phosphoprotein</keyword>
<dbReference type="PROSITE" id="PS00455">
    <property type="entry name" value="AMP_BINDING"/>
    <property type="match status" value="2"/>
</dbReference>
<dbReference type="SMART" id="SM00823">
    <property type="entry name" value="PKS_PP"/>
    <property type="match status" value="2"/>
</dbReference>
<dbReference type="InterPro" id="IPR020806">
    <property type="entry name" value="PKS_PP-bd"/>
</dbReference>
<dbReference type="Gene3D" id="2.30.38.10">
    <property type="entry name" value="Luciferase, Domain 3"/>
    <property type="match status" value="1"/>
</dbReference>
<dbReference type="Gene3D" id="3.30.559.10">
    <property type="entry name" value="Chloramphenicol acetyltransferase-like domain"/>
    <property type="match status" value="2"/>
</dbReference>
<proteinExistence type="predicted"/>
<dbReference type="InterPro" id="IPR036736">
    <property type="entry name" value="ACP-like_sf"/>
</dbReference>
<organism evidence="4 5">
    <name type="scientific">Chitinophaga varians</name>
    <dbReference type="NCBI Taxonomy" id="2202339"/>
    <lineage>
        <taxon>Bacteria</taxon>
        <taxon>Pseudomonadati</taxon>
        <taxon>Bacteroidota</taxon>
        <taxon>Chitinophagia</taxon>
        <taxon>Chitinophagales</taxon>
        <taxon>Chitinophagaceae</taxon>
        <taxon>Chitinophaga</taxon>
    </lineage>
</organism>
<keyword evidence="5" id="KW-1185">Reference proteome</keyword>
<evidence type="ECO:0000313" key="5">
    <source>
        <dbReference type="Proteomes" id="UP000570474"/>
    </source>
</evidence>
<dbReference type="Pfam" id="PF00550">
    <property type="entry name" value="PP-binding"/>
    <property type="match status" value="2"/>
</dbReference>
<dbReference type="EMBL" id="JABAIA010000004">
    <property type="protein sequence ID" value="NLR68624.1"/>
    <property type="molecule type" value="Genomic_DNA"/>
</dbReference>
<accession>A0A847S2J2</accession>
<gene>
    <name evidence="4" type="ORF">HGH92_30255</name>
</gene>
<evidence type="ECO:0000259" key="3">
    <source>
        <dbReference type="PROSITE" id="PS50075"/>
    </source>
</evidence>
<dbReference type="GO" id="GO:0044550">
    <property type="term" value="P:secondary metabolite biosynthetic process"/>
    <property type="evidence" value="ECO:0007669"/>
    <property type="project" value="TreeGrafter"/>
</dbReference>
<dbReference type="CDD" id="cd05930">
    <property type="entry name" value="A_NRPS"/>
    <property type="match status" value="1"/>
</dbReference>
<name>A0A847S2J2_9BACT</name>
<evidence type="ECO:0000256" key="2">
    <source>
        <dbReference type="ARBA" id="ARBA00022553"/>
    </source>
</evidence>
<dbReference type="Pfam" id="PF00501">
    <property type="entry name" value="AMP-binding"/>
    <property type="match status" value="2"/>
</dbReference>
<dbReference type="SUPFAM" id="SSF56801">
    <property type="entry name" value="Acetyl-CoA synthetase-like"/>
    <property type="match status" value="2"/>
</dbReference>
<dbReference type="GO" id="GO:0005737">
    <property type="term" value="C:cytoplasm"/>
    <property type="evidence" value="ECO:0007669"/>
    <property type="project" value="TreeGrafter"/>
</dbReference>
<dbReference type="InterPro" id="IPR025110">
    <property type="entry name" value="AMP-bd_C"/>
</dbReference>
<dbReference type="InterPro" id="IPR000873">
    <property type="entry name" value="AMP-dep_synth/lig_dom"/>
</dbReference>
<dbReference type="Gene3D" id="3.30.300.30">
    <property type="match status" value="2"/>
</dbReference>
<dbReference type="PANTHER" id="PTHR45527">
    <property type="entry name" value="NONRIBOSOMAL PEPTIDE SYNTHETASE"/>
    <property type="match status" value="1"/>
</dbReference>
<dbReference type="GO" id="GO:0031177">
    <property type="term" value="F:phosphopantetheine binding"/>
    <property type="evidence" value="ECO:0007669"/>
    <property type="project" value="InterPro"/>
</dbReference>
<dbReference type="FunFam" id="3.40.50.980:FF:000001">
    <property type="entry name" value="Non-ribosomal peptide synthetase"/>
    <property type="match status" value="1"/>
</dbReference>
<dbReference type="GO" id="GO:0003824">
    <property type="term" value="F:catalytic activity"/>
    <property type="evidence" value="ECO:0007669"/>
    <property type="project" value="InterPro"/>
</dbReference>
<dbReference type="PANTHER" id="PTHR45527:SF1">
    <property type="entry name" value="FATTY ACID SYNTHASE"/>
    <property type="match status" value="1"/>
</dbReference>
<dbReference type="Proteomes" id="UP000570474">
    <property type="component" value="Unassembled WGS sequence"/>
</dbReference>
<dbReference type="InterPro" id="IPR010071">
    <property type="entry name" value="AA_adenyl_dom"/>
</dbReference>
<dbReference type="InterPro" id="IPR045851">
    <property type="entry name" value="AMP-bd_C_sf"/>
</dbReference>
<evidence type="ECO:0000256" key="1">
    <source>
        <dbReference type="ARBA" id="ARBA00022450"/>
    </source>
</evidence>
<dbReference type="PROSITE" id="PS50075">
    <property type="entry name" value="CARRIER"/>
    <property type="match status" value="2"/>
</dbReference>
<protein>
    <submittedName>
        <fullName evidence="4">Amino acid adenylation domain-containing protein</fullName>
    </submittedName>
</protein>
<dbReference type="SUPFAM" id="SSF47336">
    <property type="entry name" value="ACP-like"/>
    <property type="match status" value="2"/>
</dbReference>
<dbReference type="GO" id="GO:0043041">
    <property type="term" value="P:amino acid activation for nonribosomal peptide biosynthetic process"/>
    <property type="evidence" value="ECO:0007669"/>
    <property type="project" value="TreeGrafter"/>
</dbReference>
<dbReference type="InterPro" id="IPR009081">
    <property type="entry name" value="PP-bd_ACP"/>
</dbReference>
<dbReference type="Gene3D" id="3.40.50.12780">
    <property type="entry name" value="N-terminal domain of ligase-like"/>
    <property type="match status" value="1"/>
</dbReference>
<dbReference type="Gene3D" id="3.30.559.30">
    <property type="entry name" value="Nonribosomal peptide synthetase, condensation domain"/>
    <property type="match status" value="2"/>
</dbReference>
<dbReference type="SUPFAM" id="SSF52777">
    <property type="entry name" value="CoA-dependent acyltransferases"/>
    <property type="match status" value="4"/>
</dbReference>
<reference evidence="4 5" key="1">
    <citation type="submission" date="2020-04" db="EMBL/GenBank/DDBJ databases">
        <authorList>
            <person name="Yin C."/>
        </authorList>
    </citation>
    <scope>NUCLEOTIDE SEQUENCE [LARGE SCALE GENOMIC DNA]</scope>
    <source>
        <strain evidence="4 5">Ae27</strain>
    </source>
</reference>
<feature type="domain" description="Carrier" evidence="3">
    <location>
        <begin position="565"/>
        <end position="639"/>
    </location>
</feature>
<dbReference type="InterPro" id="IPR042099">
    <property type="entry name" value="ANL_N_sf"/>
</dbReference>
<comment type="caution">
    <text evidence="4">The sequence shown here is derived from an EMBL/GenBank/DDBJ whole genome shotgun (WGS) entry which is preliminary data.</text>
</comment>
<dbReference type="Gene3D" id="3.40.50.980">
    <property type="match status" value="2"/>
</dbReference>
<dbReference type="InterPro" id="IPR020845">
    <property type="entry name" value="AMP-binding_CS"/>
</dbReference>
<keyword evidence="1" id="KW-0596">Phosphopantetheine</keyword>
<evidence type="ECO:0000313" key="4">
    <source>
        <dbReference type="EMBL" id="NLR68624.1"/>
    </source>
</evidence>